<dbReference type="SUPFAM" id="SSF56854">
    <property type="entry name" value="Bcl-2 inhibitors of programmed cell death"/>
    <property type="match status" value="1"/>
</dbReference>
<comment type="subcellular location">
    <subcellularLocation>
        <location evidence="1">Membrane</location>
        <topology evidence="1">Single-pass membrane protein</topology>
    </subcellularLocation>
</comment>
<evidence type="ECO:0000256" key="7">
    <source>
        <dbReference type="SAM" id="Phobius"/>
    </source>
</evidence>
<evidence type="ECO:0000313" key="9">
    <source>
        <dbReference type="EMBL" id="CAH1397126.1"/>
    </source>
</evidence>
<dbReference type="PRINTS" id="PR01862">
    <property type="entry name" value="BCL2FAMILY"/>
</dbReference>
<dbReference type="OrthoDB" id="6021377at2759"/>
<evidence type="ECO:0000313" key="10">
    <source>
        <dbReference type="Proteomes" id="UP001152798"/>
    </source>
</evidence>
<dbReference type="PROSITE" id="PS50062">
    <property type="entry name" value="BCL2_FAMILY"/>
    <property type="match status" value="1"/>
</dbReference>
<evidence type="ECO:0000256" key="2">
    <source>
        <dbReference type="ARBA" id="ARBA00009458"/>
    </source>
</evidence>
<dbReference type="SMART" id="SM00337">
    <property type="entry name" value="BCL"/>
    <property type="match status" value="1"/>
</dbReference>
<dbReference type="Pfam" id="PF00452">
    <property type="entry name" value="Bcl-2"/>
    <property type="match status" value="1"/>
</dbReference>
<comment type="similarity">
    <text evidence="2">Belongs to the Bcl-2 family.</text>
</comment>
<feature type="domain" description="Bcl-2 Bcl-2 homology region 1-3" evidence="8">
    <location>
        <begin position="96"/>
        <end position="191"/>
    </location>
</feature>
<accession>A0A9P0H832</accession>
<dbReference type="GO" id="GO:0008630">
    <property type="term" value="P:intrinsic apoptotic signaling pathway in response to DNA damage"/>
    <property type="evidence" value="ECO:0007669"/>
    <property type="project" value="TreeGrafter"/>
</dbReference>
<keyword evidence="5 7" id="KW-1133">Transmembrane helix</keyword>
<keyword evidence="6 7" id="KW-0472">Membrane</keyword>
<keyword evidence="10" id="KW-1185">Reference proteome</keyword>
<feature type="transmembrane region" description="Helical" evidence="7">
    <location>
        <begin position="207"/>
        <end position="231"/>
    </location>
</feature>
<evidence type="ECO:0000259" key="8">
    <source>
        <dbReference type="SMART" id="SM00337"/>
    </source>
</evidence>
<protein>
    <recommendedName>
        <fullName evidence="8">Bcl-2 Bcl-2 homology region 1-3 domain-containing protein</fullName>
    </recommendedName>
</protein>
<dbReference type="GO" id="GO:0001836">
    <property type="term" value="P:release of cytochrome c from mitochondria"/>
    <property type="evidence" value="ECO:0007669"/>
    <property type="project" value="TreeGrafter"/>
</dbReference>
<dbReference type="InterPro" id="IPR002475">
    <property type="entry name" value="Bcl2-like"/>
</dbReference>
<dbReference type="InterPro" id="IPR046371">
    <property type="entry name" value="Bcl-2_BH1-3"/>
</dbReference>
<evidence type="ECO:0000256" key="5">
    <source>
        <dbReference type="ARBA" id="ARBA00022989"/>
    </source>
</evidence>
<reference evidence="9" key="1">
    <citation type="submission" date="2022-01" db="EMBL/GenBank/DDBJ databases">
        <authorList>
            <person name="King R."/>
        </authorList>
    </citation>
    <scope>NUCLEOTIDE SEQUENCE</scope>
</reference>
<evidence type="ECO:0000256" key="1">
    <source>
        <dbReference type="ARBA" id="ARBA00004167"/>
    </source>
</evidence>
<dbReference type="InterPro" id="IPR036834">
    <property type="entry name" value="Bcl-2-like_sf"/>
</dbReference>
<gene>
    <name evidence="9" type="ORF">NEZAVI_LOCUS7042</name>
</gene>
<dbReference type="EMBL" id="OV725079">
    <property type="protein sequence ID" value="CAH1397126.1"/>
    <property type="molecule type" value="Genomic_DNA"/>
</dbReference>
<sequence>MLRKLWDSMEDDNVISLFYNQGSHQQSAYQALRALHSKEIEERGEIVSVGRSLCWQYMRSRLKRSGLFTKKRGLQRLRSSLSLGHGSVVPRVLPALLALGAELERLRPDVYTGVSRQVGNEPGMALRAVGKQLFMIGMSWPRLVSLFAVAGGLACDTVRAGHPEQMTQIADAMADLVDEELASWIADNGGWMGLCQYWKPVSEEPAFGHYVGLLAVLLLVMFLVAVAVRVISSSA</sequence>
<keyword evidence="3 7" id="KW-0812">Transmembrane</keyword>
<keyword evidence="4" id="KW-0053">Apoptosis</keyword>
<organism evidence="9 10">
    <name type="scientific">Nezara viridula</name>
    <name type="common">Southern green stink bug</name>
    <name type="synonym">Cimex viridulus</name>
    <dbReference type="NCBI Taxonomy" id="85310"/>
    <lineage>
        <taxon>Eukaryota</taxon>
        <taxon>Metazoa</taxon>
        <taxon>Ecdysozoa</taxon>
        <taxon>Arthropoda</taxon>
        <taxon>Hexapoda</taxon>
        <taxon>Insecta</taxon>
        <taxon>Pterygota</taxon>
        <taxon>Neoptera</taxon>
        <taxon>Paraneoptera</taxon>
        <taxon>Hemiptera</taxon>
        <taxon>Heteroptera</taxon>
        <taxon>Panheteroptera</taxon>
        <taxon>Pentatomomorpha</taxon>
        <taxon>Pentatomoidea</taxon>
        <taxon>Pentatomidae</taxon>
        <taxon>Pentatominae</taxon>
        <taxon>Nezara</taxon>
    </lineage>
</organism>
<dbReference type="CDD" id="cd06845">
    <property type="entry name" value="Bcl-2_like"/>
    <property type="match status" value="1"/>
</dbReference>
<dbReference type="GO" id="GO:0051400">
    <property type="term" value="F:BH domain binding"/>
    <property type="evidence" value="ECO:0007669"/>
    <property type="project" value="TreeGrafter"/>
</dbReference>
<proteinExistence type="inferred from homology"/>
<dbReference type="PANTHER" id="PTHR11256:SF48">
    <property type="entry name" value="BCL-2-RELATED OVARIAN KILLER PROTEIN"/>
    <property type="match status" value="1"/>
</dbReference>
<name>A0A9P0H832_NEZVI</name>
<dbReference type="GO" id="GO:0097192">
    <property type="term" value="P:extrinsic apoptotic signaling pathway in absence of ligand"/>
    <property type="evidence" value="ECO:0007669"/>
    <property type="project" value="TreeGrafter"/>
</dbReference>
<evidence type="ECO:0000256" key="4">
    <source>
        <dbReference type="ARBA" id="ARBA00022703"/>
    </source>
</evidence>
<evidence type="ECO:0000256" key="6">
    <source>
        <dbReference type="ARBA" id="ARBA00023136"/>
    </source>
</evidence>
<dbReference type="InterPro" id="IPR026298">
    <property type="entry name" value="Bcl-2_fam"/>
</dbReference>
<dbReference type="AlphaFoldDB" id="A0A9P0H832"/>
<dbReference type="GO" id="GO:0005741">
    <property type="term" value="C:mitochondrial outer membrane"/>
    <property type="evidence" value="ECO:0007669"/>
    <property type="project" value="TreeGrafter"/>
</dbReference>
<dbReference type="PANTHER" id="PTHR11256">
    <property type="entry name" value="BCL-2 RELATED"/>
    <property type="match status" value="1"/>
</dbReference>
<evidence type="ECO:0000256" key="3">
    <source>
        <dbReference type="ARBA" id="ARBA00022692"/>
    </source>
</evidence>
<dbReference type="Proteomes" id="UP001152798">
    <property type="component" value="Chromosome 3"/>
</dbReference>
<dbReference type="Gene3D" id="1.10.437.10">
    <property type="entry name" value="Blc2-like"/>
    <property type="match status" value="1"/>
</dbReference>
<dbReference type="GO" id="GO:0042981">
    <property type="term" value="P:regulation of apoptotic process"/>
    <property type="evidence" value="ECO:0007669"/>
    <property type="project" value="InterPro"/>
</dbReference>